<keyword evidence="3" id="KW-1185">Reference proteome</keyword>
<dbReference type="GO" id="GO:0005546">
    <property type="term" value="F:phosphatidylinositol-4,5-bisphosphate binding"/>
    <property type="evidence" value="ECO:0007669"/>
    <property type="project" value="TreeGrafter"/>
</dbReference>
<dbReference type="GO" id="GO:0005789">
    <property type="term" value="C:endoplasmic reticulum membrane"/>
    <property type="evidence" value="ECO:0007669"/>
    <property type="project" value="TreeGrafter"/>
</dbReference>
<dbReference type="GO" id="GO:2001256">
    <property type="term" value="P:regulation of store-operated calcium entry"/>
    <property type="evidence" value="ECO:0007669"/>
    <property type="project" value="TreeGrafter"/>
</dbReference>
<reference evidence="2" key="2">
    <citation type="submission" date="2025-09" db="UniProtKB">
        <authorList>
            <consortium name="Ensembl"/>
        </authorList>
    </citation>
    <scope>IDENTIFICATION</scope>
</reference>
<evidence type="ECO:0000313" key="2">
    <source>
        <dbReference type="Ensembl" id="ENSCLAP00000017434.1"/>
    </source>
</evidence>
<dbReference type="Ensembl" id="ENSCLAT00000017604.1">
    <property type="protein sequence ID" value="ENSCLAP00000017434.1"/>
    <property type="gene ID" value="ENSCLAG00000011975.1"/>
</dbReference>
<dbReference type="GeneTree" id="ENSGT00940000159572"/>
<dbReference type="PANTHER" id="PTHR46973:SF1">
    <property type="entry name" value="GRAM DOMAIN-CONTAINING PROTEIN 2A"/>
    <property type="match status" value="1"/>
</dbReference>
<feature type="region of interest" description="Disordered" evidence="1">
    <location>
        <begin position="105"/>
        <end position="139"/>
    </location>
</feature>
<proteinExistence type="predicted"/>
<dbReference type="GO" id="GO:0044232">
    <property type="term" value="C:organelle membrane contact site"/>
    <property type="evidence" value="ECO:0007669"/>
    <property type="project" value="TreeGrafter"/>
</dbReference>
<dbReference type="AlphaFoldDB" id="A0A8C2VTF0"/>
<dbReference type="PANTHER" id="PTHR46973">
    <property type="entry name" value="GRAM DOMAIN-CONTAINING PROTEIN 2A"/>
    <property type="match status" value="1"/>
</dbReference>
<sequence>VSVQTVKKHKVARLLPNGLAITTNTRQKYVFVSLLSRDSVYDVLRRVCTHLQPLRRTELPGATMIQLLPSLLQEVLIPEMKWRKICPATRSLLLSDNIPCIPQESLDSTDGLFPSGKPRGPEDAACETQEQQEEPAREQELPLWDSHLLKVIFMICFLVVSSSYLAFRISRLEQQLCSLDWDGPVPGHR</sequence>
<reference evidence="2" key="1">
    <citation type="submission" date="2025-08" db="UniProtKB">
        <authorList>
            <consortium name="Ensembl"/>
        </authorList>
    </citation>
    <scope>IDENTIFICATION</scope>
</reference>
<evidence type="ECO:0000313" key="3">
    <source>
        <dbReference type="Proteomes" id="UP000694398"/>
    </source>
</evidence>
<dbReference type="Gene3D" id="2.30.29.30">
    <property type="entry name" value="Pleckstrin-homology domain (PH domain)/Phosphotyrosine-binding domain (PTB)"/>
    <property type="match status" value="1"/>
</dbReference>
<evidence type="ECO:0000256" key="1">
    <source>
        <dbReference type="SAM" id="MobiDB-lite"/>
    </source>
</evidence>
<dbReference type="GO" id="GO:0061817">
    <property type="term" value="P:endoplasmic reticulum-plasma membrane tethering"/>
    <property type="evidence" value="ECO:0007669"/>
    <property type="project" value="TreeGrafter"/>
</dbReference>
<gene>
    <name evidence="2" type="primary">GRAMD2A</name>
</gene>
<dbReference type="InterPro" id="IPR042624">
    <property type="entry name" value="RAMD2A"/>
</dbReference>
<protein>
    <submittedName>
        <fullName evidence="2">GRAM domain containing 2A</fullName>
    </submittedName>
</protein>
<dbReference type="Proteomes" id="UP000694398">
    <property type="component" value="Unassembled WGS sequence"/>
</dbReference>
<organism evidence="2 3">
    <name type="scientific">Chinchilla lanigera</name>
    <name type="common">Long-tailed chinchilla</name>
    <name type="synonym">Chinchilla villidera</name>
    <dbReference type="NCBI Taxonomy" id="34839"/>
    <lineage>
        <taxon>Eukaryota</taxon>
        <taxon>Metazoa</taxon>
        <taxon>Chordata</taxon>
        <taxon>Craniata</taxon>
        <taxon>Vertebrata</taxon>
        <taxon>Euteleostomi</taxon>
        <taxon>Mammalia</taxon>
        <taxon>Eutheria</taxon>
        <taxon>Euarchontoglires</taxon>
        <taxon>Glires</taxon>
        <taxon>Rodentia</taxon>
        <taxon>Hystricomorpha</taxon>
        <taxon>Chinchillidae</taxon>
        <taxon>Chinchilla</taxon>
    </lineage>
</organism>
<accession>A0A8C2VTF0</accession>
<name>A0A8C2VTF0_CHILA</name>
<dbReference type="InterPro" id="IPR011993">
    <property type="entry name" value="PH-like_dom_sf"/>
</dbReference>